<dbReference type="GO" id="GO:0043495">
    <property type="term" value="F:protein-membrane adaptor activity"/>
    <property type="evidence" value="ECO:0007669"/>
    <property type="project" value="TreeGrafter"/>
</dbReference>
<evidence type="ECO:0000313" key="6">
    <source>
        <dbReference type="EMBL" id="CAG9773745.1"/>
    </source>
</evidence>
<dbReference type="EMBL" id="OU892285">
    <property type="protein sequence ID" value="CAG9773745.1"/>
    <property type="molecule type" value="Genomic_DNA"/>
</dbReference>
<dbReference type="Proteomes" id="UP001152799">
    <property type="component" value="Chromosome 9"/>
</dbReference>
<proteinExistence type="predicted"/>
<feature type="domain" description="SUN" evidence="5">
    <location>
        <begin position="70"/>
        <end position="281"/>
    </location>
</feature>
<name>A0A9N9MZB4_9CUCU</name>
<keyword evidence="4" id="KW-0472">Membrane</keyword>
<accession>A0A9N9MZB4</accession>
<reference evidence="6" key="1">
    <citation type="submission" date="2022-01" db="EMBL/GenBank/DDBJ databases">
        <authorList>
            <person name="King R."/>
        </authorList>
    </citation>
    <scope>NUCLEOTIDE SEQUENCE</scope>
</reference>
<sequence length="286" mass="32034">MVYQKRKSVTEGSTGISSLFDNSYKKKYPISDSGYYTPCHSYNTRLSSAISLRIKSNLQDNDDAYLLDENFDPISESNSFYLDNSSKSLLEYNFDYTSIMDCFDGPVLPCPGMNERRKWLKIFGIVLVITNFKQTVRKVVDQEITKIYSDKTGKTDFALESAGGRVVHLSQGTNGGVLIKLLGPIKIDAVSLEHIPKTISPSGDSTTAPKDFSVWGMKSVTDKGSLLGQFSYKVDGPLVQIFSTTHSVNDVYDFVELNIQSNHGNEDFTCVYRFRVHGTMDKPKDK</sequence>
<dbReference type="InterPro" id="IPR045119">
    <property type="entry name" value="SUN1-5"/>
</dbReference>
<gene>
    <name evidence="6" type="ORF">CEUTPL_LOCUS14131</name>
</gene>
<dbReference type="PANTHER" id="PTHR12911:SF8">
    <property type="entry name" value="KLAROID PROTEIN-RELATED"/>
    <property type="match status" value="1"/>
</dbReference>
<dbReference type="GO" id="GO:0016020">
    <property type="term" value="C:membrane"/>
    <property type="evidence" value="ECO:0007669"/>
    <property type="project" value="UniProtKB-SubCell"/>
</dbReference>
<keyword evidence="2" id="KW-0812">Transmembrane</keyword>
<keyword evidence="7" id="KW-1185">Reference proteome</keyword>
<dbReference type="PANTHER" id="PTHR12911">
    <property type="entry name" value="SAD1/UNC-84-LIKE PROTEIN-RELATED"/>
    <property type="match status" value="1"/>
</dbReference>
<evidence type="ECO:0000256" key="1">
    <source>
        <dbReference type="ARBA" id="ARBA00004370"/>
    </source>
</evidence>
<dbReference type="Gene3D" id="2.60.120.260">
    <property type="entry name" value="Galactose-binding domain-like"/>
    <property type="match status" value="1"/>
</dbReference>
<organism evidence="6 7">
    <name type="scientific">Ceutorhynchus assimilis</name>
    <name type="common">cabbage seed weevil</name>
    <dbReference type="NCBI Taxonomy" id="467358"/>
    <lineage>
        <taxon>Eukaryota</taxon>
        <taxon>Metazoa</taxon>
        <taxon>Ecdysozoa</taxon>
        <taxon>Arthropoda</taxon>
        <taxon>Hexapoda</taxon>
        <taxon>Insecta</taxon>
        <taxon>Pterygota</taxon>
        <taxon>Neoptera</taxon>
        <taxon>Endopterygota</taxon>
        <taxon>Coleoptera</taxon>
        <taxon>Polyphaga</taxon>
        <taxon>Cucujiformia</taxon>
        <taxon>Curculionidae</taxon>
        <taxon>Ceutorhynchinae</taxon>
        <taxon>Ceutorhynchus</taxon>
    </lineage>
</organism>
<evidence type="ECO:0000256" key="4">
    <source>
        <dbReference type="ARBA" id="ARBA00023136"/>
    </source>
</evidence>
<evidence type="ECO:0000313" key="7">
    <source>
        <dbReference type="Proteomes" id="UP001152799"/>
    </source>
</evidence>
<protein>
    <recommendedName>
        <fullName evidence="5">SUN domain-containing protein</fullName>
    </recommendedName>
</protein>
<evidence type="ECO:0000256" key="2">
    <source>
        <dbReference type="ARBA" id="ARBA00022692"/>
    </source>
</evidence>
<evidence type="ECO:0000256" key="3">
    <source>
        <dbReference type="ARBA" id="ARBA00022989"/>
    </source>
</evidence>
<dbReference type="Pfam" id="PF07738">
    <property type="entry name" value="Sad1_UNC"/>
    <property type="match status" value="1"/>
</dbReference>
<keyword evidence="3" id="KW-1133">Transmembrane helix</keyword>
<dbReference type="OrthoDB" id="342281at2759"/>
<evidence type="ECO:0000259" key="5">
    <source>
        <dbReference type="PROSITE" id="PS51469"/>
    </source>
</evidence>
<dbReference type="GO" id="GO:0005635">
    <property type="term" value="C:nuclear envelope"/>
    <property type="evidence" value="ECO:0007669"/>
    <property type="project" value="UniProtKB-ARBA"/>
</dbReference>
<dbReference type="PROSITE" id="PS51469">
    <property type="entry name" value="SUN"/>
    <property type="match status" value="1"/>
</dbReference>
<dbReference type="AlphaFoldDB" id="A0A9N9MZB4"/>
<comment type="subcellular location">
    <subcellularLocation>
        <location evidence="1">Membrane</location>
    </subcellularLocation>
</comment>
<dbReference type="InterPro" id="IPR012919">
    <property type="entry name" value="SUN_dom"/>
</dbReference>